<evidence type="ECO:0008006" key="4">
    <source>
        <dbReference type="Google" id="ProtNLM"/>
    </source>
</evidence>
<feature type="region of interest" description="Disordered" evidence="1">
    <location>
        <begin position="1"/>
        <end position="41"/>
    </location>
</feature>
<dbReference type="EMBL" id="WKFB01000359">
    <property type="protein sequence ID" value="KAF6725501.1"/>
    <property type="molecule type" value="Genomic_DNA"/>
</dbReference>
<evidence type="ECO:0000313" key="3">
    <source>
        <dbReference type="Proteomes" id="UP000646548"/>
    </source>
</evidence>
<reference evidence="2" key="1">
    <citation type="journal article" name="BMC Genomics">
        <title>Long-read sequencing and de novo genome assembly of marine medaka (Oryzias melastigma).</title>
        <authorList>
            <person name="Liang P."/>
            <person name="Saqib H.S.A."/>
            <person name="Ni X."/>
            <person name="Shen Y."/>
        </authorList>
    </citation>
    <scope>NUCLEOTIDE SEQUENCE</scope>
    <source>
        <strain evidence="2">Bigg-433</strain>
    </source>
</reference>
<dbReference type="PANTHER" id="PTHR28617:SF1">
    <property type="entry name" value="CILIA- AND FLAGELLA-ASSOCIATED PROTEIN 77"/>
    <property type="match status" value="1"/>
</dbReference>
<dbReference type="Pfam" id="PF14825">
    <property type="entry name" value="CFAP77"/>
    <property type="match status" value="1"/>
</dbReference>
<dbReference type="InterPro" id="IPR029147">
    <property type="entry name" value="CFAP77"/>
</dbReference>
<feature type="region of interest" description="Disordered" evidence="1">
    <location>
        <begin position="136"/>
        <end position="167"/>
    </location>
</feature>
<accession>A0A834CF17</accession>
<dbReference type="Proteomes" id="UP000646548">
    <property type="component" value="Unassembled WGS sequence"/>
</dbReference>
<organism evidence="2 3">
    <name type="scientific">Oryzias melastigma</name>
    <name type="common">Marine medaka</name>
    <dbReference type="NCBI Taxonomy" id="30732"/>
    <lineage>
        <taxon>Eukaryota</taxon>
        <taxon>Metazoa</taxon>
        <taxon>Chordata</taxon>
        <taxon>Craniata</taxon>
        <taxon>Vertebrata</taxon>
        <taxon>Euteleostomi</taxon>
        <taxon>Actinopterygii</taxon>
        <taxon>Neopterygii</taxon>
        <taxon>Teleostei</taxon>
        <taxon>Neoteleostei</taxon>
        <taxon>Acanthomorphata</taxon>
        <taxon>Ovalentaria</taxon>
        <taxon>Atherinomorphae</taxon>
        <taxon>Beloniformes</taxon>
        <taxon>Adrianichthyidae</taxon>
        <taxon>Oryziinae</taxon>
        <taxon>Oryzias</taxon>
    </lineage>
</organism>
<dbReference type="AlphaFoldDB" id="A0A834CF17"/>
<comment type="caution">
    <text evidence="2">The sequence shown here is derived from an EMBL/GenBank/DDBJ whole genome shotgun (WGS) entry which is preliminary data.</text>
</comment>
<evidence type="ECO:0000256" key="1">
    <source>
        <dbReference type="SAM" id="MobiDB-lite"/>
    </source>
</evidence>
<sequence length="268" mass="29998">MADPKETRLSPSISNCDQSLFSKTPGLHHSSSSAFRKSMSSPRLGVVRKSMLTNPLLIKPPLGEVCSRGLVLPEPDVPLGIRTFSNGSVAEVLSNWGVQPSPKEIRSFQNKNFVSLNRDAVKAGMVTSKEMSQYRAQRAKAPIQRRSSSQDKREASGRSAPDIKFGAKQRQSNNMADILSHTYGHLWLEKQLSRPRKPEKRVKPLVPAETRTVLLRKSRSLPTIKQPVKLPEFAQVAPALNTFRDPKDRERALRTQQLSFEPRKNSPN</sequence>
<proteinExistence type="predicted"/>
<feature type="compositionally biased region" description="Low complexity" evidence="1">
    <location>
        <begin position="30"/>
        <end position="41"/>
    </location>
</feature>
<dbReference type="PANTHER" id="PTHR28617">
    <property type="entry name" value="CILIA- AND FLAGELLA-ASSOCIATED PROTEIN 77"/>
    <property type="match status" value="1"/>
</dbReference>
<gene>
    <name evidence="2" type="ORF">FQA47_016424</name>
</gene>
<feature type="compositionally biased region" description="Polar residues" evidence="1">
    <location>
        <begin position="9"/>
        <end position="22"/>
    </location>
</feature>
<protein>
    <recommendedName>
        <fullName evidence="4">Cilia and flagella associated protein 77</fullName>
    </recommendedName>
</protein>
<name>A0A834CF17_ORYME</name>
<evidence type="ECO:0000313" key="2">
    <source>
        <dbReference type="EMBL" id="KAF6725501.1"/>
    </source>
</evidence>